<dbReference type="InterPro" id="IPR044144">
    <property type="entry name" value="SAF_UxaA/GarD"/>
</dbReference>
<evidence type="ECO:0000256" key="2">
    <source>
        <dbReference type="ARBA" id="ARBA00023239"/>
    </source>
</evidence>
<sequence>MKVIQLTPQDNVAVLVEPGKKGDRVDNIPDLVLQEDIPQSHKITLEDVKKGEPIRRYGVVLGYALKDFPKGSWINETSLKLPASPALDALHANPDFKEPQNIRPVKQNYFMGFANDPEFSEYSGTRNILAIHTTVQCTIGIVNAAIKKIKQDLMQKYPNVDDVIAINHQYGCGVAINAENADIPINSLRHLLHHPNFGGQIMCVSLGCEKLTPQMLLGDYCQPENLVILQEQHGFKGMIDAIYNMADKKLAKLNQRTRTKQPLSKLLIGLQCGGSDAFSGVSGNTSVGYAADMLVKAGATVMFSEVTEVRDGVQFIANRITTPETCEKFKEQVGWYDDYLAKAKVDRSANPSPGNKKGGLSTIVEKSMGSIAKSGSLEIKEVLTPGEIPSKHGMIFAATPASDLVCGTEQMCSGATLQVFVTGRGTPYGLAALPVLKVCTRNELKEKWHDVIDINTGSVLTDDTSIQDMGESICNTILKVAGGTQKPFTEQYGIYNDICLFNPAPNT</sequence>
<dbReference type="SMART" id="SM00858">
    <property type="entry name" value="SAF"/>
    <property type="match status" value="1"/>
</dbReference>
<dbReference type="RefSeq" id="WP_125752492.1">
    <property type="nucleotide sequence ID" value="NZ_JBHTON010000009.1"/>
</dbReference>
<gene>
    <name evidence="4" type="ORF">ACFQ5J_04440</name>
</gene>
<dbReference type="PANTHER" id="PTHR30536">
    <property type="entry name" value="ALTRONATE/GALACTARATE DEHYDRATASE"/>
    <property type="match status" value="1"/>
</dbReference>
<dbReference type="Gene3D" id="2.30.130.110">
    <property type="match status" value="1"/>
</dbReference>
<dbReference type="Proteomes" id="UP001597252">
    <property type="component" value="Unassembled WGS sequence"/>
</dbReference>
<name>A0ABW4E7E7_9LACO</name>
<dbReference type="Pfam" id="PF04295">
    <property type="entry name" value="GD_AH_second"/>
    <property type="match status" value="1"/>
</dbReference>
<comment type="caution">
    <text evidence="4">The sequence shown here is derived from an EMBL/GenBank/DDBJ whole genome shotgun (WGS) entry which is preliminary data.</text>
</comment>
<dbReference type="InterPro" id="IPR013974">
    <property type="entry name" value="SAF"/>
</dbReference>
<dbReference type="InterPro" id="IPR007392">
    <property type="entry name" value="GD_AH_second"/>
</dbReference>
<protein>
    <submittedName>
        <fullName evidence="4">UxaA family hydrolase</fullName>
    </submittedName>
</protein>
<dbReference type="PANTHER" id="PTHR30536:SF1">
    <property type="entry name" value="GALACTARATE DEHYDRATASE (L-THREO-FORMING)"/>
    <property type="match status" value="1"/>
</dbReference>
<dbReference type="Pfam" id="PF20629">
    <property type="entry name" value="GD_AH_C"/>
    <property type="match status" value="1"/>
</dbReference>
<evidence type="ECO:0000313" key="4">
    <source>
        <dbReference type="EMBL" id="MFD1484480.1"/>
    </source>
</evidence>
<evidence type="ECO:0000313" key="5">
    <source>
        <dbReference type="Proteomes" id="UP001597252"/>
    </source>
</evidence>
<reference evidence="5" key="1">
    <citation type="journal article" date="2019" name="Int. J. Syst. Evol. Microbiol.">
        <title>The Global Catalogue of Microorganisms (GCM) 10K type strain sequencing project: providing services to taxonomists for standard genome sequencing and annotation.</title>
        <authorList>
            <consortium name="The Broad Institute Genomics Platform"/>
            <consortium name="The Broad Institute Genome Sequencing Center for Infectious Disease"/>
            <person name="Wu L."/>
            <person name="Ma J."/>
        </authorList>
    </citation>
    <scope>NUCLEOTIDE SEQUENCE [LARGE SCALE GENOMIC DNA]</scope>
    <source>
        <strain evidence="5">CCM 8903</strain>
    </source>
</reference>
<feature type="domain" description="SAF" evidence="3">
    <location>
        <begin position="10"/>
        <end position="80"/>
    </location>
</feature>
<keyword evidence="4" id="KW-0378">Hydrolase</keyword>
<keyword evidence="5" id="KW-1185">Reference proteome</keyword>
<organism evidence="4 5">
    <name type="scientific">Lacticaseibacillus baoqingensis</name>
    <dbReference type="NCBI Taxonomy" id="2486013"/>
    <lineage>
        <taxon>Bacteria</taxon>
        <taxon>Bacillati</taxon>
        <taxon>Bacillota</taxon>
        <taxon>Bacilli</taxon>
        <taxon>Lactobacillales</taxon>
        <taxon>Lactobacillaceae</taxon>
        <taxon>Lacticaseibacillus</taxon>
    </lineage>
</organism>
<dbReference type="EMBL" id="JBHTON010000009">
    <property type="protein sequence ID" value="MFD1484480.1"/>
    <property type="molecule type" value="Genomic_DNA"/>
</dbReference>
<keyword evidence="2" id="KW-0456">Lyase</keyword>
<evidence type="ECO:0000256" key="1">
    <source>
        <dbReference type="ARBA" id="ARBA00010986"/>
    </source>
</evidence>
<proteinExistence type="inferred from homology"/>
<dbReference type="GO" id="GO:0016787">
    <property type="term" value="F:hydrolase activity"/>
    <property type="evidence" value="ECO:0007669"/>
    <property type="project" value="UniProtKB-KW"/>
</dbReference>
<dbReference type="InterPro" id="IPR048332">
    <property type="entry name" value="GD_AH_C"/>
</dbReference>
<dbReference type="InterPro" id="IPR052172">
    <property type="entry name" value="UxaA_altronate/galactarate_dh"/>
</dbReference>
<evidence type="ECO:0000259" key="3">
    <source>
        <dbReference type="SMART" id="SM00858"/>
    </source>
</evidence>
<comment type="similarity">
    <text evidence="1">Belongs to the UxaA family.</text>
</comment>
<accession>A0ABW4E7E7</accession>
<dbReference type="CDD" id="cd11613">
    <property type="entry name" value="SAF_AH_GD"/>
    <property type="match status" value="1"/>
</dbReference>